<protein>
    <submittedName>
        <fullName evidence="2">Uncharacterized protein</fullName>
    </submittedName>
</protein>
<proteinExistence type="predicted"/>
<dbReference type="RefSeq" id="WP_330433463.1">
    <property type="nucleotide sequence ID" value="NZ_JAZDUF010000004.1"/>
</dbReference>
<sequence>MTRPDASTERRRIPRLPLWVIGAAVVVVILGALLWHGRSTMQERSAHETVATSRCEDAVRGELDNRLGANGQAAEAEFVDVDSRTTGVGSGEAQALQDAGRDRADIETHWAVTGDVTLDGELPSAARLGPTNPFRCTAAVLDDDSVVITGVHIN</sequence>
<dbReference type="Proteomes" id="UP001347146">
    <property type="component" value="Unassembled WGS sequence"/>
</dbReference>
<accession>A0ABU7MGT4</accession>
<keyword evidence="1" id="KW-1133">Transmembrane helix</keyword>
<keyword evidence="1" id="KW-0812">Transmembrane</keyword>
<keyword evidence="3" id="KW-1185">Reference proteome</keyword>
<dbReference type="EMBL" id="JAZDUF010000004">
    <property type="protein sequence ID" value="MEE3851751.1"/>
    <property type="molecule type" value="Genomic_DNA"/>
</dbReference>
<reference evidence="2 3" key="1">
    <citation type="submission" date="2024-01" db="EMBL/GenBank/DDBJ databases">
        <title>Draft genome sequence of Gordonia sp. LSe1-13.</title>
        <authorList>
            <person name="Suphannarot A."/>
            <person name="Mingma R."/>
        </authorList>
    </citation>
    <scope>NUCLEOTIDE SEQUENCE [LARGE SCALE GENOMIC DNA]</scope>
    <source>
        <strain evidence="2 3">LSe1-13</strain>
    </source>
</reference>
<evidence type="ECO:0000313" key="2">
    <source>
        <dbReference type="EMBL" id="MEE3851751.1"/>
    </source>
</evidence>
<gene>
    <name evidence="2" type="ORF">VZC37_15520</name>
</gene>
<keyword evidence="1" id="KW-0472">Membrane</keyword>
<evidence type="ECO:0000256" key="1">
    <source>
        <dbReference type="SAM" id="Phobius"/>
    </source>
</evidence>
<organism evidence="2 3">
    <name type="scientific">Gordonia sesuvii</name>
    <dbReference type="NCBI Taxonomy" id="3116777"/>
    <lineage>
        <taxon>Bacteria</taxon>
        <taxon>Bacillati</taxon>
        <taxon>Actinomycetota</taxon>
        <taxon>Actinomycetes</taxon>
        <taxon>Mycobacteriales</taxon>
        <taxon>Gordoniaceae</taxon>
        <taxon>Gordonia</taxon>
    </lineage>
</organism>
<name>A0ABU7MGT4_9ACTN</name>
<feature type="transmembrane region" description="Helical" evidence="1">
    <location>
        <begin position="16"/>
        <end position="35"/>
    </location>
</feature>
<evidence type="ECO:0000313" key="3">
    <source>
        <dbReference type="Proteomes" id="UP001347146"/>
    </source>
</evidence>
<comment type="caution">
    <text evidence="2">The sequence shown here is derived from an EMBL/GenBank/DDBJ whole genome shotgun (WGS) entry which is preliminary data.</text>
</comment>